<evidence type="ECO:0000259" key="5">
    <source>
        <dbReference type="Pfam" id="PF00696"/>
    </source>
</evidence>
<dbReference type="EMBL" id="AVOT02045214">
    <property type="protein sequence ID" value="MBW0540570.1"/>
    <property type="molecule type" value="Genomic_DNA"/>
</dbReference>
<keyword evidence="2" id="KW-0547">Nucleotide-binding</keyword>
<name>A0A9Q3FGM3_9BASI</name>
<dbReference type="InterPro" id="IPR001048">
    <property type="entry name" value="Asp/Glu/Uridylate_kinase"/>
</dbReference>
<evidence type="ECO:0000313" key="7">
    <source>
        <dbReference type="Proteomes" id="UP000765509"/>
    </source>
</evidence>
<dbReference type="Gene3D" id="3.40.1160.10">
    <property type="entry name" value="Acetylglutamate kinase-like"/>
    <property type="match status" value="1"/>
</dbReference>
<dbReference type="PANTHER" id="PTHR43654:SF3">
    <property type="entry name" value="GLUTAMATE 5-KINASE"/>
    <property type="match status" value="1"/>
</dbReference>
<evidence type="ECO:0000313" key="6">
    <source>
        <dbReference type="EMBL" id="MBW0540570.1"/>
    </source>
</evidence>
<dbReference type="GO" id="GO:0004349">
    <property type="term" value="F:glutamate 5-kinase activity"/>
    <property type="evidence" value="ECO:0007669"/>
    <property type="project" value="TreeGrafter"/>
</dbReference>
<sequence length="85" mass="9124">MGQGQLIALWGSLFGRLNQPIAQIWLTYGDSANRSRYINSSSTLTTLLNHGVISIINKNDTLSVAEVEFGDNDALSAVTAAMCHA</sequence>
<proteinExistence type="predicted"/>
<keyword evidence="3" id="KW-0418">Kinase</keyword>
<evidence type="ECO:0000256" key="3">
    <source>
        <dbReference type="ARBA" id="ARBA00022777"/>
    </source>
</evidence>
<dbReference type="Pfam" id="PF00696">
    <property type="entry name" value="AA_kinase"/>
    <property type="match status" value="1"/>
</dbReference>
<dbReference type="PRINTS" id="PR00474">
    <property type="entry name" value="GLU5KINASE"/>
</dbReference>
<keyword evidence="7" id="KW-1185">Reference proteome</keyword>
<reference evidence="6" key="1">
    <citation type="submission" date="2021-03" db="EMBL/GenBank/DDBJ databases">
        <title>Draft genome sequence of rust myrtle Austropuccinia psidii MF-1, a brazilian biotype.</title>
        <authorList>
            <person name="Quecine M.C."/>
            <person name="Pachon D.M.R."/>
            <person name="Bonatelli M.L."/>
            <person name="Correr F.H."/>
            <person name="Franceschini L.M."/>
            <person name="Leite T.F."/>
            <person name="Margarido G.R.A."/>
            <person name="Almeida C.A."/>
            <person name="Ferrarezi J.A."/>
            <person name="Labate C.A."/>
        </authorList>
    </citation>
    <scope>NUCLEOTIDE SEQUENCE</scope>
    <source>
        <strain evidence="6">MF-1</strain>
    </source>
</reference>
<evidence type="ECO:0000256" key="4">
    <source>
        <dbReference type="ARBA" id="ARBA00022840"/>
    </source>
</evidence>
<dbReference type="OrthoDB" id="409889at2759"/>
<accession>A0A9Q3FGM3</accession>
<organism evidence="6 7">
    <name type="scientific">Austropuccinia psidii MF-1</name>
    <dbReference type="NCBI Taxonomy" id="1389203"/>
    <lineage>
        <taxon>Eukaryota</taxon>
        <taxon>Fungi</taxon>
        <taxon>Dikarya</taxon>
        <taxon>Basidiomycota</taxon>
        <taxon>Pucciniomycotina</taxon>
        <taxon>Pucciniomycetes</taxon>
        <taxon>Pucciniales</taxon>
        <taxon>Sphaerophragmiaceae</taxon>
        <taxon>Austropuccinia</taxon>
    </lineage>
</organism>
<keyword evidence="4" id="KW-0067">ATP-binding</keyword>
<gene>
    <name evidence="6" type="ORF">O181_080285</name>
</gene>
<dbReference type="GO" id="GO:1901607">
    <property type="term" value="P:alpha-amino acid biosynthetic process"/>
    <property type="evidence" value="ECO:0007669"/>
    <property type="project" value="UniProtKB-ARBA"/>
</dbReference>
<evidence type="ECO:0000256" key="1">
    <source>
        <dbReference type="ARBA" id="ARBA00022679"/>
    </source>
</evidence>
<keyword evidence="1" id="KW-0808">Transferase</keyword>
<dbReference type="SUPFAM" id="SSF53633">
    <property type="entry name" value="Carbamate kinase-like"/>
    <property type="match status" value="1"/>
</dbReference>
<dbReference type="PANTHER" id="PTHR43654">
    <property type="entry name" value="GLUTAMATE 5-KINASE"/>
    <property type="match status" value="1"/>
</dbReference>
<feature type="domain" description="Aspartate/glutamate/uridylate kinase" evidence="5">
    <location>
        <begin position="1"/>
        <end position="85"/>
    </location>
</feature>
<dbReference type="Proteomes" id="UP000765509">
    <property type="component" value="Unassembled WGS sequence"/>
</dbReference>
<dbReference type="InterPro" id="IPR001057">
    <property type="entry name" value="Glu/AcGlu_kinase"/>
</dbReference>
<dbReference type="InterPro" id="IPR036393">
    <property type="entry name" value="AceGlu_kinase-like_sf"/>
</dbReference>
<dbReference type="GO" id="GO:0005524">
    <property type="term" value="F:ATP binding"/>
    <property type="evidence" value="ECO:0007669"/>
    <property type="project" value="UniProtKB-KW"/>
</dbReference>
<dbReference type="AlphaFoldDB" id="A0A9Q3FGM3"/>
<comment type="caution">
    <text evidence="6">The sequence shown here is derived from an EMBL/GenBank/DDBJ whole genome shotgun (WGS) entry which is preliminary data.</text>
</comment>
<evidence type="ECO:0000256" key="2">
    <source>
        <dbReference type="ARBA" id="ARBA00022741"/>
    </source>
</evidence>
<dbReference type="GO" id="GO:0005829">
    <property type="term" value="C:cytosol"/>
    <property type="evidence" value="ECO:0007669"/>
    <property type="project" value="TreeGrafter"/>
</dbReference>
<protein>
    <recommendedName>
        <fullName evidence="5">Aspartate/glutamate/uridylate kinase domain-containing protein</fullName>
    </recommendedName>
</protein>